<evidence type="ECO:0000313" key="2">
    <source>
        <dbReference type="EMBL" id="TSE33059.1"/>
    </source>
</evidence>
<dbReference type="AlphaFoldDB" id="A0A554XBA6"/>
<feature type="region of interest" description="Disordered" evidence="1">
    <location>
        <begin position="244"/>
        <end position="284"/>
    </location>
</feature>
<gene>
    <name evidence="2" type="ORF">Tfont_02813</name>
</gene>
<reference evidence="2 3" key="1">
    <citation type="submission" date="2019-07" db="EMBL/GenBank/DDBJ databases">
        <title>Tepidimonas fonticaldi AT-A2 draft genome.</title>
        <authorList>
            <person name="Da Costa M.S."/>
            <person name="Froufe H.J.C."/>
            <person name="Egas C."/>
            <person name="Albuquerque L."/>
        </authorList>
    </citation>
    <scope>NUCLEOTIDE SEQUENCE [LARGE SCALE GENOMIC DNA]</scope>
    <source>
        <strain evidence="2 3">AT-A2</strain>
    </source>
</reference>
<comment type="caution">
    <text evidence="2">The sequence shown here is derived from an EMBL/GenBank/DDBJ whole genome shotgun (WGS) entry which is preliminary data.</text>
</comment>
<dbReference type="Proteomes" id="UP000316388">
    <property type="component" value="Unassembled WGS sequence"/>
</dbReference>
<name>A0A554XBA6_9BURK</name>
<accession>A0A554XBA6</accession>
<protein>
    <submittedName>
        <fullName evidence="2">Uncharacterized protein</fullName>
    </submittedName>
</protein>
<evidence type="ECO:0000313" key="3">
    <source>
        <dbReference type="Proteomes" id="UP000316388"/>
    </source>
</evidence>
<sequence>MAAQHLFDTTVEALHHAVGLGPPWTGKPMFDAQRSAQLIEGVLPGGGALTRGDEAVGEFLAVVGEDRADAHRAGLGQGGQKGARGACALGALELDEHPARGAVDGHEQVATPILIGHLGQVFHVDVYVARLVGSKGGVRGLARLRLQRPQVAHPVAAQAAIQARARDIWVDELAHDRQQIVQRQQQGLAQLHRDDLLRRCQGGRQPMRRVRPVFEARAVLPLEDGHGRHTVALRQRLDRLVAGGNLGADRRGGARQLVQSHDHDRTPSDETSPPTPAPRSSSCRMLRASRYPRRLGIM</sequence>
<proteinExistence type="predicted"/>
<dbReference type="EMBL" id="VJOO01000075">
    <property type="protein sequence ID" value="TSE33059.1"/>
    <property type="molecule type" value="Genomic_DNA"/>
</dbReference>
<evidence type="ECO:0000256" key="1">
    <source>
        <dbReference type="SAM" id="MobiDB-lite"/>
    </source>
</evidence>
<organism evidence="2 3">
    <name type="scientific">Tepidimonas fonticaldi</name>
    <dbReference type="NCBI Taxonomy" id="1101373"/>
    <lineage>
        <taxon>Bacteria</taxon>
        <taxon>Pseudomonadati</taxon>
        <taxon>Pseudomonadota</taxon>
        <taxon>Betaproteobacteria</taxon>
        <taxon>Burkholderiales</taxon>
        <taxon>Tepidimonas</taxon>
    </lineage>
</organism>